<accession>A0ABY3PUA9</accession>
<dbReference type="Proteomes" id="UP001162907">
    <property type="component" value="Chromosome"/>
</dbReference>
<dbReference type="EMBL" id="CP075567">
    <property type="protein sequence ID" value="UFP97441.1"/>
    <property type="molecule type" value="Genomic_DNA"/>
</dbReference>
<organism evidence="1 2">
    <name type="scientific">Pseudomonas fitomaticsae</name>
    <dbReference type="NCBI Taxonomy" id="2837969"/>
    <lineage>
        <taxon>Bacteria</taxon>
        <taxon>Pseudomonadati</taxon>
        <taxon>Pseudomonadota</taxon>
        <taxon>Gammaproteobacteria</taxon>
        <taxon>Pseudomonadales</taxon>
        <taxon>Pseudomonadaceae</taxon>
        <taxon>Pseudomonas</taxon>
    </lineage>
</organism>
<dbReference type="RefSeq" id="WP_230730935.1">
    <property type="nucleotide sequence ID" value="NZ_CP075567.1"/>
</dbReference>
<reference evidence="1 2" key="1">
    <citation type="journal article" date="2022" name="Int. J. Syst. Evol. Microbiol.">
        <title>Pseudomonas fitomaticsae sp. nov., isolated at Marimurtra Botanical Garden in Blanes, Catalonia, Spain.</title>
        <authorList>
            <person name="Atanasov K.E."/>
            <person name="Galbis D.M."/>
            <person name="Cornado D."/>
            <person name="Serpico A."/>
            <person name="Sanchez G."/>
            <person name="Bosch M."/>
            <person name="Ferrer A."/>
            <person name="Altabella T."/>
        </authorList>
    </citation>
    <scope>NUCLEOTIDE SEQUENCE [LARGE SCALE GENOMIC DNA]</scope>
    <source>
        <strain evidence="1 2">FIT81</strain>
    </source>
</reference>
<gene>
    <name evidence="1" type="ORF">KJY40_15270</name>
</gene>
<sequence>MCRVKPLAEGEKVLGSIVEPCADAGILCIKVIDDKDKLVDNVFLRFRNEETTVNTDTQLVSSNAELFVSDHFEIKDVPVGKYNIILEKKDGMEFMASRSHLKFEIAAGRFTLIELVYVPETQIPIQDLIQDRILENRELMSQMEADIPEDATLMYCSDCCIDFPTLLAQLNSQTAMENSQITLLGVHDPLPFSIFNEVRKAFDVVDYSRTALRLGVSAGNAGAFLEAMHKNKEKVVFLVPPKPREKSHTRTSKEFIWYNANPLCKEHVTFVFGSYNVVSTENIELYLNGDDQTMRKKQLLTQYSEFLKPQIPCLDSTSERFRLAKDEHESGKQKFSFTADDAEGDIDLDSL</sequence>
<keyword evidence="2" id="KW-1185">Reference proteome</keyword>
<evidence type="ECO:0000313" key="2">
    <source>
        <dbReference type="Proteomes" id="UP001162907"/>
    </source>
</evidence>
<evidence type="ECO:0000313" key="1">
    <source>
        <dbReference type="EMBL" id="UFP97441.1"/>
    </source>
</evidence>
<proteinExistence type="predicted"/>
<name>A0ABY3PUA9_9PSED</name>
<protein>
    <submittedName>
        <fullName evidence="1">Uncharacterized protein</fullName>
    </submittedName>
</protein>